<feature type="compositionally biased region" description="Acidic residues" evidence="1">
    <location>
        <begin position="44"/>
        <end position="60"/>
    </location>
</feature>
<evidence type="ECO:0000313" key="3">
    <source>
        <dbReference type="Proteomes" id="UP000237025"/>
    </source>
</evidence>
<keyword evidence="3" id="KW-1185">Reference proteome</keyword>
<gene>
    <name evidence="2" type="ORF">C3712_07290</name>
</gene>
<dbReference type="EMBL" id="PQVW01000004">
    <property type="protein sequence ID" value="POZ24014.1"/>
    <property type="molecule type" value="Genomic_DNA"/>
</dbReference>
<comment type="caution">
    <text evidence="2">The sequence shown here is derived from an EMBL/GenBank/DDBJ whole genome shotgun (WGS) entry which is preliminary data.</text>
</comment>
<dbReference type="Proteomes" id="UP000237025">
    <property type="component" value="Unassembled WGS sequence"/>
</dbReference>
<feature type="compositionally biased region" description="Basic residues" evidence="1">
    <location>
        <begin position="66"/>
        <end position="75"/>
    </location>
</feature>
<organism evidence="2 3">
    <name type="scientific">Lelliottia aquatilis</name>
    <dbReference type="NCBI Taxonomy" id="2080838"/>
    <lineage>
        <taxon>Bacteria</taxon>
        <taxon>Pseudomonadati</taxon>
        <taxon>Pseudomonadota</taxon>
        <taxon>Gammaproteobacteria</taxon>
        <taxon>Enterobacterales</taxon>
        <taxon>Enterobacteriaceae</taxon>
        <taxon>Lelliottia</taxon>
    </lineage>
</organism>
<dbReference type="RefSeq" id="WP_103948405.1">
    <property type="nucleotide sequence ID" value="NZ_PQVR01000046.1"/>
</dbReference>
<evidence type="ECO:0000256" key="1">
    <source>
        <dbReference type="SAM" id="MobiDB-lite"/>
    </source>
</evidence>
<name>A0ABX5A2T2_9ENTR</name>
<feature type="compositionally biased region" description="Acidic residues" evidence="1">
    <location>
        <begin position="80"/>
        <end position="97"/>
    </location>
</feature>
<evidence type="ECO:0000313" key="2">
    <source>
        <dbReference type="EMBL" id="POZ24014.1"/>
    </source>
</evidence>
<accession>A0ABX5A2T2</accession>
<sequence>MFKFGHLLGGKASRRLEEDNQDDPELVDDTQPQGKTRGRRVDDNPDDPDNNPDAVDDPEDPDNKGRKAKKAKIKSRRADDDSDVEGEDDDGDDNVDDPADKKARMDERTRCARIFGSPHSAGNTALAASLAFNTGMSSAAAIQVMENTAPPVSAPSGPRRISLDDRMRAEALPKLKQDTRQQGGLNALVSQYQNLSGKRK</sequence>
<protein>
    <submittedName>
        <fullName evidence="2">DNA primase</fullName>
    </submittedName>
</protein>
<feature type="compositionally biased region" description="Acidic residues" evidence="1">
    <location>
        <begin position="19"/>
        <end position="28"/>
    </location>
</feature>
<proteinExistence type="predicted"/>
<feature type="region of interest" description="Disordered" evidence="1">
    <location>
        <begin position="1"/>
        <end position="106"/>
    </location>
</feature>
<reference evidence="2 3" key="1">
    <citation type="submission" date="2018-02" db="EMBL/GenBank/DDBJ databases">
        <title>Lelliotia aquatilis sp. nov., isolated from drinking water.</title>
        <authorList>
            <person name="Kaempfer P."/>
            <person name="Glaeser S."/>
            <person name="Exner M."/>
            <person name="Doijad S."/>
            <person name="Chakraborty T."/>
        </authorList>
    </citation>
    <scope>NUCLEOTIDE SEQUENCE [LARGE SCALE GENOMIC DNA]</scope>
    <source>
        <strain evidence="2 3">6331-17</strain>
    </source>
</reference>